<reference evidence="2" key="1">
    <citation type="submission" date="2022-07" db="EMBL/GenBank/DDBJ databases">
        <title>Enhanced cultured diversity of the mouse gut microbiota enables custom-made synthetic communities.</title>
        <authorList>
            <person name="Afrizal A."/>
        </authorList>
    </citation>
    <scope>NUCLEOTIDE SEQUENCE</scope>
    <source>
        <strain evidence="2">DSM 28593</strain>
    </source>
</reference>
<proteinExistence type="predicted"/>
<evidence type="ECO:0000259" key="1">
    <source>
        <dbReference type="PROSITE" id="PS50106"/>
    </source>
</evidence>
<name>A0AAE3HD29_9FIRM</name>
<protein>
    <submittedName>
        <fullName evidence="2">DUF512 domain-containing protein</fullName>
    </submittedName>
</protein>
<dbReference type="Proteomes" id="UP001205748">
    <property type="component" value="Unassembled WGS sequence"/>
</dbReference>
<dbReference type="Pfam" id="PF19238">
    <property type="entry name" value="Radical_SAM_2"/>
    <property type="match status" value="1"/>
</dbReference>
<dbReference type="SUPFAM" id="SSF102114">
    <property type="entry name" value="Radical SAM enzymes"/>
    <property type="match status" value="1"/>
</dbReference>
<dbReference type="Pfam" id="PF17820">
    <property type="entry name" value="PDZ_6"/>
    <property type="match status" value="1"/>
</dbReference>
<dbReference type="PROSITE" id="PS50106">
    <property type="entry name" value="PDZ"/>
    <property type="match status" value="1"/>
</dbReference>
<dbReference type="SUPFAM" id="SSF50156">
    <property type="entry name" value="PDZ domain-like"/>
    <property type="match status" value="1"/>
</dbReference>
<comment type="caution">
    <text evidence="2">The sequence shown here is derived from an EMBL/GenBank/DDBJ whole genome shotgun (WGS) entry which is preliminary data.</text>
</comment>
<dbReference type="InterPro" id="IPR013785">
    <property type="entry name" value="Aldolase_TIM"/>
</dbReference>
<gene>
    <name evidence="2" type="ORF">NSA47_04230</name>
</gene>
<dbReference type="InterPro" id="IPR036034">
    <property type="entry name" value="PDZ_sf"/>
</dbReference>
<evidence type="ECO:0000313" key="2">
    <source>
        <dbReference type="EMBL" id="MCR1898195.1"/>
    </source>
</evidence>
<dbReference type="InterPro" id="IPR041489">
    <property type="entry name" value="PDZ_6"/>
</dbReference>
<dbReference type="RefSeq" id="WP_257529651.1">
    <property type="nucleotide sequence ID" value="NZ_JANKAS010000002.1"/>
</dbReference>
<dbReference type="InterPro" id="IPR001478">
    <property type="entry name" value="PDZ"/>
</dbReference>
<dbReference type="Gene3D" id="3.20.20.70">
    <property type="entry name" value="Aldolase class I"/>
    <property type="match status" value="1"/>
</dbReference>
<sequence>MDNILIKEVKTNSIAEEAGIEPGDILISINGYPAHDIIEYKYLITDEELLLEIKKDNGEYWDIEIEKDYDEDLGLIFESAIIDKARGCHNKCIFCFIDQLPTGLRKTLYFKDDDTRLSFLQGNYVTLTNITDEEIERIIKYRIHPINISVHTSNPDLRKRMLNNKRADRIMEIISKFADAQLTMNTQIVLCPEINDGAELERTLKDLSQYHPWIKSITIVPVGISKHRQYLYPLREFTKEEAIYVINQISDFQEKMLKTYDTRFVFPGDEFFIKAGIDFPDFNYYEGFGQLENGVGMVTLFAQQFNHSINERNDQPLEKRFSIVTGQLIFPYMKELIQKISQKWNQIQINVFPIENQFFGEKITVSGLITGQDIVEQLKDKQLGEFVLMPQSMLKAEENIFLDDYTLDRVAQELKVPVYPIEVNGEELIKKVFE</sequence>
<dbReference type="InterPro" id="IPR007549">
    <property type="entry name" value="DUF512"/>
</dbReference>
<dbReference type="CDD" id="cd01335">
    <property type="entry name" value="Radical_SAM"/>
    <property type="match status" value="1"/>
</dbReference>
<organism evidence="2 3">
    <name type="scientific">Irregularibacter muris</name>
    <dbReference type="NCBI Taxonomy" id="1796619"/>
    <lineage>
        <taxon>Bacteria</taxon>
        <taxon>Bacillati</taxon>
        <taxon>Bacillota</taxon>
        <taxon>Clostridia</taxon>
        <taxon>Eubacteriales</taxon>
        <taxon>Eubacteriaceae</taxon>
        <taxon>Irregularibacter</taxon>
    </lineage>
</organism>
<accession>A0AAE3HD29</accession>
<dbReference type="Pfam" id="PF04459">
    <property type="entry name" value="DUF512"/>
    <property type="match status" value="1"/>
</dbReference>
<evidence type="ECO:0000313" key="3">
    <source>
        <dbReference type="Proteomes" id="UP001205748"/>
    </source>
</evidence>
<dbReference type="InterPro" id="IPR045375">
    <property type="entry name" value="Put_radical_SAM-like_N"/>
</dbReference>
<dbReference type="EMBL" id="JANKAS010000002">
    <property type="protein sequence ID" value="MCR1898195.1"/>
    <property type="molecule type" value="Genomic_DNA"/>
</dbReference>
<dbReference type="Gene3D" id="2.30.42.10">
    <property type="match status" value="1"/>
</dbReference>
<dbReference type="InterPro" id="IPR058240">
    <property type="entry name" value="rSAM_sf"/>
</dbReference>
<keyword evidence="3" id="KW-1185">Reference proteome</keyword>
<dbReference type="AlphaFoldDB" id="A0AAE3HD29"/>
<feature type="domain" description="PDZ" evidence="1">
    <location>
        <begin position="1"/>
        <end position="39"/>
    </location>
</feature>